<dbReference type="STRING" id="34027.SAMN05421829_110155"/>
<evidence type="ECO:0000256" key="2">
    <source>
        <dbReference type="ARBA" id="ARBA00022448"/>
    </source>
</evidence>
<dbReference type="RefSeq" id="WP_076603092.1">
    <property type="nucleotide sequence ID" value="NZ_FTMD01000010.1"/>
</dbReference>
<dbReference type="GO" id="GO:0051539">
    <property type="term" value="F:4 iron, 4 sulfur cluster binding"/>
    <property type="evidence" value="ECO:0007669"/>
    <property type="project" value="UniProtKB-KW"/>
</dbReference>
<keyword evidence="10" id="KW-1185">Reference proteome</keyword>
<dbReference type="GO" id="GO:0046872">
    <property type="term" value="F:metal ion binding"/>
    <property type="evidence" value="ECO:0007669"/>
    <property type="project" value="UniProtKB-KW"/>
</dbReference>
<evidence type="ECO:0000256" key="4">
    <source>
        <dbReference type="ARBA" id="ARBA00022723"/>
    </source>
</evidence>
<dbReference type="SUPFAM" id="SSF54862">
    <property type="entry name" value="4Fe-4S ferredoxins"/>
    <property type="match status" value="1"/>
</dbReference>
<dbReference type="PROSITE" id="PS51379">
    <property type="entry name" value="4FE4S_FER_2"/>
    <property type="match status" value="1"/>
</dbReference>
<dbReference type="FunFam" id="3.30.70.20:FF:000045">
    <property type="entry name" value="Ferredoxin, 4Fe-4S"/>
    <property type="match status" value="1"/>
</dbReference>
<keyword evidence="7" id="KW-0411">Iron-sulfur</keyword>
<feature type="domain" description="4Fe-4S ferredoxin-type" evidence="8">
    <location>
        <begin position="1"/>
        <end position="30"/>
    </location>
</feature>
<evidence type="ECO:0000313" key="9">
    <source>
        <dbReference type="EMBL" id="SIR16101.1"/>
    </source>
</evidence>
<name>A0A1N6YNX0_9RHOO</name>
<dbReference type="Pfam" id="PF00037">
    <property type="entry name" value="Fer4"/>
    <property type="match status" value="1"/>
</dbReference>
<protein>
    <submittedName>
        <fullName evidence="9">4Fe-4S binding domain-containing protein</fullName>
    </submittedName>
</protein>
<evidence type="ECO:0000313" key="10">
    <source>
        <dbReference type="Proteomes" id="UP000186819"/>
    </source>
</evidence>
<keyword evidence="5" id="KW-0249">Electron transport</keyword>
<evidence type="ECO:0000256" key="6">
    <source>
        <dbReference type="ARBA" id="ARBA00023004"/>
    </source>
</evidence>
<accession>A0A1N6YNX0</accession>
<organism evidence="9 10">
    <name type="scientific">Aromatoleum tolulyticum</name>
    <dbReference type="NCBI Taxonomy" id="34027"/>
    <lineage>
        <taxon>Bacteria</taxon>
        <taxon>Pseudomonadati</taxon>
        <taxon>Pseudomonadota</taxon>
        <taxon>Betaproteobacteria</taxon>
        <taxon>Rhodocyclales</taxon>
        <taxon>Rhodocyclaceae</taxon>
        <taxon>Aromatoleum</taxon>
    </lineage>
</organism>
<evidence type="ECO:0000256" key="7">
    <source>
        <dbReference type="ARBA" id="ARBA00023014"/>
    </source>
</evidence>
<dbReference type="InterPro" id="IPR017896">
    <property type="entry name" value="4Fe4S_Fe-S-bd"/>
</dbReference>
<evidence type="ECO:0000259" key="8">
    <source>
        <dbReference type="PROSITE" id="PS51379"/>
    </source>
</evidence>
<dbReference type="InterPro" id="IPR017900">
    <property type="entry name" value="4Fe4S_Fe_S_CS"/>
</dbReference>
<dbReference type="OrthoDB" id="9803397at2"/>
<gene>
    <name evidence="9" type="ORF">SAMN05421829_110155</name>
</gene>
<keyword evidence="6" id="KW-0408">Iron</keyword>
<dbReference type="AlphaFoldDB" id="A0A1N6YNX0"/>
<evidence type="ECO:0000256" key="3">
    <source>
        <dbReference type="ARBA" id="ARBA00022485"/>
    </source>
</evidence>
<keyword evidence="3" id="KW-0004">4Fe-4S</keyword>
<dbReference type="Gene3D" id="3.30.70.20">
    <property type="match status" value="1"/>
</dbReference>
<evidence type="ECO:0000256" key="5">
    <source>
        <dbReference type="ARBA" id="ARBA00022982"/>
    </source>
</evidence>
<dbReference type="PROSITE" id="PS00198">
    <property type="entry name" value="4FE4S_FER_1"/>
    <property type="match status" value="1"/>
</dbReference>
<dbReference type="Proteomes" id="UP000186819">
    <property type="component" value="Unassembled WGS sequence"/>
</dbReference>
<dbReference type="EMBL" id="FTMD01000010">
    <property type="protein sequence ID" value="SIR16101.1"/>
    <property type="molecule type" value="Genomic_DNA"/>
</dbReference>
<sequence>MAYKIITSSCTACGACEIECPNTAIKEKNGTFIVKPELCTECIGHFDDPQCLVACPSDGTVVIDKSVPRYQAA</sequence>
<keyword evidence="2" id="KW-0813">Transport</keyword>
<evidence type="ECO:0000256" key="1">
    <source>
        <dbReference type="ARBA" id="ARBA00001966"/>
    </source>
</evidence>
<keyword evidence="4" id="KW-0479">Metal-binding</keyword>
<reference evidence="10" key="1">
    <citation type="submission" date="2017-01" db="EMBL/GenBank/DDBJ databases">
        <authorList>
            <person name="Varghese N."/>
            <person name="Submissions S."/>
        </authorList>
    </citation>
    <scope>NUCLEOTIDE SEQUENCE [LARGE SCALE GENOMIC DNA]</scope>
    <source>
        <strain evidence="10">ATCC 51758</strain>
    </source>
</reference>
<proteinExistence type="predicted"/>
<comment type="cofactor">
    <cofactor evidence="1">
        <name>[4Fe-4S] cluster</name>
        <dbReference type="ChEBI" id="CHEBI:49883"/>
    </cofactor>
</comment>